<comment type="caution">
    <text evidence="7">The sequence shown here is derived from an EMBL/GenBank/DDBJ whole genome shotgun (WGS) entry which is preliminary data.</text>
</comment>
<dbReference type="Pfam" id="PF00403">
    <property type="entry name" value="HMA"/>
    <property type="match status" value="1"/>
</dbReference>
<gene>
    <name evidence="7" type="primary">CCS1</name>
    <name evidence="7" type="ORF">H4R18_001938</name>
</gene>
<evidence type="ECO:0000256" key="3">
    <source>
        <dbReference type="ARBA" id="ARBA00016103"/>
    </source>
</evidence>
<dbReference type="Gene3D" id="2.60.40.200">
    <property type="entry name" value="Superoxide dismutase, copper/zinc binding domain"/>
    <property type="match status" value="1"/>
</dbReference>
<name>A0A9W8HDG3_9FUNG</name>
<dbReference type="SUPFAM" id="SSF49329">
    <property type="entry name" value="Cu,Zn superoxide dismutase-like"/>
    <property type="match status" value="1"/>
</dbReference>
<dbReference type="GO" id="GO:0005507">
    <property type="term" value="F:copper ion binding"/>
    <property type="evidence" value="ECO:0007669"/>
    <property type="project" value="InterPro"/>
</dbReference>
<protein>
    <recommendedName>
        <fullName evidence="3">Superoxide dismutase 1 copper chaperone</fullName>
    </recommendedName>
    <alternativeName>
        <fullName evidence="5">Superoxide dismutase copper chaperone</fullName>
    </alternativeName>
</protein>
<dbReference type="GO" id="GO:0006801">
    <property type="term" value="P:superoxide metabolic process"/>
    <property type="evidence" value="ECO:0007669"/>
    <property type="project" value="InterPro"/>
</dbReference>
<evidence type="ECO:0000313" key="7">
    <source>
        <dbReference type="EMBL" id="KAJ2783037.1"/>
    </source>
</evidence>
<dbReference type="InterPro" id="IPR006121">
    <property type="entry name" value="HMA_dom"/>
</dbReference>
<dbReference type="Proteomes" id="UP001140217">
    <property type="component" value="Unassembled WGS sequence"/>
</dbReference>
<accession>A0A9W8HDG3</accession>
<dbReference type="InterPro" id="IPR036423">
    <property type="entry name" value="SOD-like_Cu/Zn_dom_sf"/>
</dbReference>
<feature type="domain" description="HMA" evidence="6">
    <location>
        <begin position="2"/>
        <end position="65"/>
    </location>
</feature>
<evidence type="ECO:0000313" key="8">
    <source>
        <dbReference type="Proteomes" id="UP001140217"/>
    </source>
</evidence>
<proteinExistence type="inferred from homology"/>
<dbReference type="AlphaFoldDB" id="A0A9W8HDG3"/>
<dbReference type="EMBL" id="JANBUL010000056">
    <property type="protein sequence ID" value="KAJ2783037.1"/>
    <property type="molecule type" value="Genomic_DNA"/>
</dbReference>
<dbReference type="PANTHER" id="PTHR10003">
    <property type="entry name" value="SUPEROXIDE DISMUTASE CU-ZN -RELATED"/>
    <property type="match status" value="1"/>
</dbReference>
<comment type="cofactor">
    <cofactor evidence="1">
        <name>Cu(2+)</name>
        <dbReference type="ChEBI" id="CHEBI:29036"/>
    </cofactor>
</comment>
<evidence type="ECO:0000256" key="1">
    <source>
        <dbReference type="ARBA" id="ARBA00001973"/>
    </source>
</evidence>
<comment type="similarity">
    <text evidence="4">In the C-terminal section; belongs to the Cu-Zn superoxide dismutase family.</text>
</comment>
<dbReference type="Gene3D" id="3.30.70.100">
    <property type="match status" value="1"/>
</dbReference>
<dbReference type="InterPro" id="IPR024134">
    <property type="entry name" value="SOD_Cu/Zn_/chaperone"/>
</dbReference>
<comment type="similarity">
    <text evidence="2">Belongs to the CCS1 family.</text>
</comment>
<dbReference type="SUPFAM" id="SSF55008">
    <property type="entry name" value="HMA, heavy metal-associated domain"/>
    <property type="match status" value="1"/>
</dbReference>
<dbReference type="OrthoDB" id="666972at2759"/>
<evidence type="ECO:0000256" key="4">
    <source>
        <dbReference type="ARBA" id="ARBA00025798"/>
    </source>
</evidence>
<reference evidence="7" key="1">
    <citation type="submission" date="2022-07" db="EMBL/GenBank/DDBJ databases">
        <title>Phylogenomic reconstructions and comparative analyses of Kickxellomycotina fungi.</title>
        <authorList>
            <person name="Reynolds N.K."/>
            <person name="Stajich J.E."/>
            <person name="Barry K."/>
            <person name="Grigoriev I.V."/>
            <person name="Crous P."/>
            <person name="Smith M.E."/>
        </authorList>
    </citation>
    <scope>NUCLEOTIDE SEQUENCE</scope>
    <source>
        <strain evidence="7">NBRC 105414</strain>
    </source>
</reference>
<dbReference type="PROSITE" id="PS50846">
    <property type="entry name" value="HMA_2"/>
    <property type="match status" value="1"/>
</dbReference>
<evidence type="ECO:0000256" key="5">
    <source>
        <dbReference type="ARBA" id="ARBA00032899"/>
    </source>
</evidence>
<keyword evidence="8" id="KW-1185">Reference proteome</keyword>
<dbReference type="InterPro" id="IPR036163">
    <property type="entry name" value="HMA_dom_sf"/>
</dbReference>
<evidence type="ECO:0000259" key="6">
    <source>
        <dbReference type="PROSITE" id="PS50846"/>
    </source>
</evidence>
<dbReference type="InterPro" id="IPR001424">
    <property type="entry name" value="SOD_Cu_Zn_dom"/>
</dbReference>
<organism evidence="7 8">
    <name type="scientific">Coemansia javaensis</name>
    <dbReference type="NCBI Taxonomy" id="2761396"/>
    <lineage>
        <taxon>Eukaryota</taxon>
        <taxon>Fungi</taxon>
        <taxon>Fungi incertae sedis</taxon>
        <taxon>Zoopagomycota</taxon>
        <taxon>Kickxellomycotina</taxon>
        <taxon>Kickxellomycetes</taxon>
        <taxon>Kickxellales</taxon>
        <taxon>Kickxellaceae</taxon>
        <taxon>Coemansia</taxon>
    </lineage>
</organism>
<dbReference type="Pfam" id="PF00080">
    <property type="entry name" value="Sod_Cu"/>
    <property type="match status" value="1"/>
</dbReference>
<sequence length="247" mass="24748">MALRVQLAVDMVCQSCVEDVGRVLDGVAGVARHEISLAEQQVVVEGTARPSALLEALKASGRAAVVRGAGSSAGGNIGAAVCILEEAASGTGGGGGGGPRGLARLVQISDSLCFVDITVADVPDGARRAAIHACGDLSDVPASCGALWSRAAAADGDNAGDNAGDLGSLVVEAGRGGLVLETDRFRVWEVIGRSLVVDGGGSGADSGVLAGVIARSAGLFENDKRVCACSGNTLWQEERLVGQSRRL</sequence>
<dbReference type="CDD" id="cd00371">
    <property type="entry name" value="HMA"/>
    <property type="match status" value="1"/>
</dbReference>
<evidence type="ECO:0000256" key="2">
    <source>
        <dbReference type="ARBA" id="ARBA00010636"/>
    </source>
</evidence>